<dbReference type="AlphaFoldDB" id="A0AB34CDZ3"/>
<accession>A0AB34CDZ3</accession>
<feature type="transmembrane region" description="Helical" evidence="1">
    <location>
        <begin position="7"/>
        <end position="25"/>
    </location>
</feature>
<name>A0AB34CDZ3_9GAMM</name>
<keyword evidence="1" id="KW-1133">Transmembrane helix</keyword>
<dbReference type="RefSeq" id="WP_150015771.1">
    <property type="nucleotide sequence ID" value="NZ_VWVM01000033.1"/>
</dbReference>
<gene>
    <name evidence="2" type="ORF">F3I20_23050</name>
</gene>
<protein>
    <recommendedName>
        <fullName evidence="4">Transglutaminase-like domain-containing protein</fullName>
    </recommendedName>
</protein>
<proteinExistence type="predicted"/>
<reference evidence="2 3" key="1">
    <citation type="submission" date="2019-09" db="EMBL/GenBank/DDBJ databases">
        <title>Genomic diversity of phyloplane-associated Pantoea species in Pakistan cotton crop.</title>
        <authorList>
            <person name="Tufail M.R."/>
            <person name="Cook D.R."/>
        </authorList>
    </citation>
    <scope>NUCLEOTIDE SEQUENCE [LARGE SCALE GENOMIC DNA]</scope>
    <source>
        <strain evidence="2 3">B_8</strain>
    </source>
</reference>
<comment type="caution">
    <text evidence="2">The sequence shown here is derived from an EMBL/GenBank/DDBJ whole genome shotgun (WGS) entry which is preliminary data.</text>
</comment>
<evidence type="ECO:0000313" key="2">
    <source>
        <dbReference type="EMBL" id="KAA6118256.1"/>
    </source>
</evidence>
<sequence length="393" mass="44681">MKSVISLFVYLLVIYFGVVVSMLVLSRSEYYDGINQHIETALSSGSGSTEPDRQLMSHRMILSDERDRLVSPEKARQAFSITAGYFSDVLKNCMKDNDQPTKAFLSCASQRLGEHFYYYPSRETGIAWAGHYSDCDSNVYLLLDALRLAGKTASIVYAPGHAFLSWTDEQTGAPVWWETTSDRNHGRQADLTESLYQKTLAPFYYHPQPAEFAERFYTTVVTLNSLNTELKEKRLKDMIKQYPDNPFVEDLEYENKTSLTPADITRLQALLKTDISSGTKKYLLAAYYLKNNNPGLSKYYISMINTDSCGTDCQQIKKRFSHVDSILLAISNSLSKKTVSNKFGHFSVEKMAFPVHLILKETYSITKYFILILSLLGVRALYSDLKSARTRQP</sequence>
<dbReference type="EMBL" id="VWVM01000033">
    <property type="protein sequence ID" value="KAA6118256.1"/>
    <property type="molecule type" value="Genomic_DNA"/>
</dbReference>
<keyword evidence="3" id="KW-1185">Reference proteome</keyword>
<keyword evidence="1" id="KW-0472">Membrane</keyword>
<evidence type="ECO:0008006" key="4">
    <source>
        <dbReference type="Google" id="ProtNLM"/>
    </source>
</evidence>
<evidence type="ECO:0000313" key="3">
    <source>
        <dbReference type="Proteomes" id="UP000324255"/>
    </source>
</evidence>
<dbReference type="Proteomes" id="UP000324255">
    <property type="component" value="Unassembled WGS sequence"/>
</dbReference>
<organism evidence="2 3">
    <name type="scientific">Candidatus Pantoea gossypiicola</name>
    <dbReference type="NCBI Taxonomy" id="2608008"/>
    <lineage>
        <taxon>Bacteria</taxon>
        <taxon>Pseudomonadati</taxon>
        <taxon>Pseudomonadota</taxon>
        <taxon>Gammaproteobacteria</taxon>
        <taxon>Enterobacterales</taxon>
        <taxon>Erwiniaceae</taxon>
        <taxon>Pantoea</taxon>
    </lineage>
</organism>
<keyword evidence="1" id="KW-0812">Transmembrane</keyword>
<evidence type="ECO:0000256" key="1">
    <source>
        <dbReference type="SAM" id="Phobius"/>
    </source>
</evidence>